<dbReference type="InterPro" id="IPR006665">
    <property type="entry name" value="OmpA-like"/>
</dbReference>
<organism evidence="7 8">
    <name type="scientific">Paracoccus alcaliphilus</name>
    <dbReference type="NCBI Taxonomy" id="34002"/>
    <lineage>
        <taxon>Bacteria</taxon>
        <taxon>Pseudomonadati</taxon>
        <taxon>Pseudomonadota</taxon>
        <taxon>Alphaproteobacteria</taxon>
        <taxon>Rhodobacterales</taxon>
        <taxon>Paracoccaceae</taxon>
        <taxon>Paracoccus</taxon>
    </lineage>
</organism>
<name>A0A1H8EET4_9RHOB</name>
<dbReference type="PRINTS" id="PR01021">
    <property type="entry name" value="OMPADOMAIN"/>
</dbReference>
<dbReference type="CDD" id="cd07185">
    <property type="entry name" value="OmpA_C-like"/>
    <property type="match status" value="1"/>
</dbReference>
<dbReference type="PANTHER" id="PTHR30329:SF21">
    <property type="entry name" value="LIPOPROTEIN YIAD-RELATED"/>
    <property type="match status" value="1"/>
</dbReference>
<evidence type="ECO:0000256" key="1">
    <source>
        <dbReference type="ARBA" id="ARBA00004442"/>
    </source>
</evidence>
<dbReference type="AlphaFoldDB" id="A0A1H8EET4"/>
<keyword evidence="5" id="KW-0732">Signal</keyword>
<keyword evidence="8" id="KW-1185">Reference proteome</keyword>
<evidence type="ECO:0000256" key="2">
    <source>
        <dbReference type="ARBA" id="ARBA00023136"/>
    </source>
</evidence>
<keyword evidence="3" id="KW-0998">Cell outer membrane</keyword>
<dbReference type="EMBL" id="FODE01000002">
    <property type="protein sequence ID" value="SEN18091.1"/>
    <property type="molecule type" value="Genomic_DNA"/>
</dbReference>
<keyword evidence="2 4" id="KW-0472">Membrane</keyword>
<reference evidence="7 8" key="1">
    <citation type="submission" date="2016-10" db="EMBL/GenBank/DDBJ databases">
        <authorList>
            <person name="de Groot N.N."/>
        </authorList>
    </citation>
    <scope>NUCLEOTIDE SEQUENCE [LARGE SCALE GENOMIC DNA]</scope>
    <source>
        <strain evidence="7 8">DSM 8512</strain>
    </source>
</reference>
<proteinExistence type="predicted"/>
<dbReference type="SUPFAM" id="SSF103088">
    <property type="entry name" value="OmpA-like"/>
    <property type="match status" value="1"/>
</dbReference>
<dbReference type="InterPro" id="IPR050330">
    <property type="entry name" value="Bact_OuterMem_StrucFunc"/>
</dbReference>
<accession>A0A1H8EET4</accession>
<dbReference type="Gene3D" id="3.30.1330.60">
    <property type="entry name" value="OmpA-like domain"/>
    <property type="match status" value="1"/>
</dbReference>
<evidence type="ECO:0000256" key="3">
    <source>
        <dbReference type="ARBA" id="ARBA00023237"/>
    </source>
</evidence>
<dbReference type="PROSITE" id="PS51123">
    <property type="entry name" value="OMPA_2"/>
    <property type="match status" value="1"/>
</dbReference>
<evidence type="ECO:0000259" key="6">
    <source>
        <dbReference type="PROSITE" id="PS51123"/>
    </source>
</evidence>
<feature type="chain" id="PRO_5011668890" evidence="5">
    <location>
        <begin position="24"/>
        <end position="217"/>
    </location>
</feature>
<sequence>MRFMLTLPVSALWGIVAVVPAVAQDNLSVDDVLDVWQKQKAAFHELQSSGLGKTRGLELVTIDDPAETIAADSVSVTSGDAPADPNRPLTATGEQVQPVVFGQLAPELQVNLQIRFAFDSAALSDDQKPRLDKICQAMEQSDVHLFRIIGHTDAAGSEEYNQRLSVLRAREVASYLIEDCGITASRLEAMGMGMRFPFNTQNPRADENRRVEFQALS</sequence>
<gene>
    <name evidence="7" type="ORF">SAMN04489859_100244</name>
</gene>
<feature type="domain" description="OmpA-like" evidence="6">
    <location>
        <begin position="103"/>
        <end position="217"/>
    </location>
</feature>
<comment type="subcellular location">
    <subcellularLocation>
        <location evidence="1">Cell outer membrane</location>
    </subcellularLocation>
</comment>
<dbReference type="PANTHER" id="PTHR30329">
    <property type="entry name" value="STATOR ELEMENT OF FLAGELLAR MOTOR COMPLEX"/>
    <property type="match status" value="1"/>
</dbReference>
<dbReference type="RefSeq" id="WP_244519086.1">
    <property type="nucleotide sequence ID" value="NZ_CP067127.1"/>
</dbReference>
<feature type="signal peptide" evidence="5">
    <location>
        <begin position="1"/>
        <end position="23"/>
    </location>
</feature>
<dbReference type="InterPro" id="IPR036737">
    <property type="entry name" value="OmpA-like_sf"/>
</dbReference>
<evidence type="ECO:0000256" key="4">
    <source>
        <dbReference type="PROSITE-ProRule" id="PRU00473"/>
    </source>
</evidence>
<dbReference type="GO" id="GO:0009279">
    <property type="term" value="C:cell outer membrane"/>
    <property type="evidence" value="ECO:0007669"/>
    <property type="project" value="UniProtKB-SubCell"/>
</dbReference>
<dbReference type="STRING" id="34002.SAMN04489859_100244"/>
<dbReference type="Pfam" id="PF00691">
    <property type="entry name" value="OmpA"/>
    <property type="match status" value="1"/>
</dbReference>
<dbReference type="InterPro" id="IPR006664">
    <property type="entry name" value="OMP_bac"/>
</dbReference>
<protein>
    <submittedName>
        <fullName evidence="7">Outer membrane protein OmpA</fullName>
    </submittedName>
</protein>
<evidence type="ECO:0000313" key="8">
    <source>
        <dbReference type="Proteomes" id="UP000199054"/>
    </source>
</evidence>
<evidence type="ECO:0000313" key="7">
    <source>
        <dbReference type="EMBL" id="SEN18091.1"/>
    </source>
</evidence>
<dbReference type="Proteomes" id="UP000199054">
    <property type="component" value="Unassembled WGS sequence"/>
</dbReference>
<evidence type="ECO:0000256" key="5">
    <source>
        <dbReference type="SAM" id="SignalP"/>
    </source>
</evidence>